<proteinExistence type="predicted"/>
<evidence type="ECO:0000313" key="2">
    <source>
        <dbReference type="EMBL" id="KAJ8359103.1"/>
    </source>
</evidence>
<organism evidence="2 3">
    <name type="scientific">Synaphobranchus kaupii</name>
    <name type="common">Kaup's arrowtooth eel</name>
    <dbReference type="NCBI Taxonomy" id="118154"/>
    <lineage>
        <taxon>Eukaryota</taxon>
        <taxon>Metazoa</taxon>
        <taxon>Chordata</taxon>
        <taxon>Craniata</taxon>
        <taxon>Vertebrata</taxon>
        <taxon>Euteleostomi</taxon>
        <taxon>Actinopterygii</taxon>
        <taxon>Neopterygii</taxon>
        <taxon>Teleostei</taxon>
        <taxon>Anguilliformes</taxon>
        <taxon>Synaphobranchidae</taxon>
        <taxon>Synaphobranchus</taxon>
    </lineage>
</organism>
<protein>
    <submittedName>
        <fullName evidence="2">Uncharacterized protein</fullName>
    </submittedName>
</protein>
<feature type="compositionally biased region" description="Low complexity" evidence="1">
    <location>
        <begin position="1"/>
        <end position="10"/>
    </location>
</feature>
<dbReference type="AlphaFoldDB" id="A0A9Q1IYY1"/>
<name>A0A9Q1IYY1_SYNKA</name>
<evidence type="ECO:0000256" key="1">
    <source>
        <dbReference type="SAM" id="MobiDB-lite"/>
    </source>
</evidence>
<dbReference type="OrthoDB" id="5960386at2759"/>
<gene>
    <name evidence="2" type="ORF">SKAU_G00156280</name>
</gene>
<feature type="region of interest" description="Disordered" evidence="1">
    <location>
        <begin position="1"/>
        <end position="34"/>
    </location>
</feature>
<dbReference type="Proteomes" id="UP001152622">
    <property type="component" value="Chromosome 5"/>
</dbReference>
<comment type="caution">
    <text evidence="2">The sequence shown here is derived from an EMBL/GenBank/DDBJ whole genome shotgun (WGS) entry which is preliminary data.</text>
</comment>
<keyword evidence="3" id="KW-1185">Reference proteome</keyword>
<reference evidence="2" key="1">
    <citation type="journal article" date="2023" name="Science">
        <title>Genome structures resolve the early diversification of teleost fishes.</title>
        <authorList>
            <person name="Parey E."/>
            <person name="Louis A."/>
            <person name="Montfort J."/>
            <person name="Bouchez O."/>
            <person name="Roques C."/>
            <person name="Iampietro C."/>
            <person name="Lluch J."/>
            <person name="Castinel A."/>
            <person name="Donnadieu C."/>
            <person name="Desvignes T."/>
            <person name="Floi Bucao C."/>
            <person name="Jouanno E."/>
            <person name="Wen M."/>
            <person name="Mejri S."/>
            <person name="Dirks R."/>
            <person name="Jansen H."/>
            <person name="Henkel C."/>
            <person name="Chen W.J."/>
            <person name="Zahm M."/>
            <person name="Cabau C."/>
            <person name="Klopp C."/>
            <person name="Thompson A.W."/>
            <person name="Robinson-Rechavi M."/>
            <person name="Braasch I."/>
            <person name="Lecointre G."/>
            <person name="Bobe J."/>
            <person name="Postlethwait J.H."/>
            <person name="Berthelot C."/>
            <person name="Roest Crollius H."/>
            <person name="Guiguen Y."/>
        </authorList>
    </citation>
    <scope>NUCLEOTIDE SEQUENCE</scope>
    <source>
        <strain evidence="2">WJC10195</strain>
    </source>
</reference>
<accession>A0A9Q1IYY1</accession>
<evidence type="ECO:0000313" key="3">
    <source>
        <dbReference type="Proteomes" id="UP001152622"/>
    </source>
</evidence>
<sequence>MMEELFYSESSMEESLEGSCNEYPPSKESLYSSEGEYNSEELFDEVAVEVKPSKNKVSKKMMTQEALSRIVGEENTGRKRTPKVCPVEGCGTTVVHLPRHLRQIHKWTKERAFHAVDCEPQSSSSMSA</sequence>
<dbReference type="EMBL" id="JAINUF010000005">
    <property type="protein sequence ID" value="KAJ8359103.1"/>
    <property type="molecule type" value="Genomic_DNA"/>
</dbReference>